<evidence type="ECO:0000256" key="23">
    <source>
        <dbReference type="NCBIfam" id="TIGR02071"/>
    </source>
</evidence>
<evidence type="ECO:0000256" key="8">
    <source>
        <dbReference type="ARBA" id="ARBA00022645"/>
    </source>
</evidence>
<evidence type="ECO:0000256" key="22">
    <source>
        <dbReference type="ARBA" id="ARBA00060592"/>
    </source>
</evidence>
<keyword evidence="18 24" id="KW-0961">Cell wall biogenesis/degradation</keyword>
<dbReference type="Pfam" id="PF14814">
    <property type="entry name" value="UB2H"/>
    <property type="match status" value="1"/>
</dbReference>
<evidence type="ECO:0000313" key="31">
    <source>
        <dbReference type="EMBL" id="SDC05847.1"/>
    </source>
</evidence>
<dbReference type="InterPro" id="IPR011813">
    <property type="entry name" value="PBP_1b"/>
</dbReference>
<keyword evidence="8" id="KW-0121">Carboxypeptidase</keyword>
<dbReference type="GO" id="GO:0008955">
    <property type="term" value="F:peptidoglycan glycosyltransferase activity"/>
    <property type="evidence" value="ECO:0007669"/>
    <property type="project" value="UniProtKB-UniRule"/>
</dbReference>
<dbReference type="SUPFAM" id="SSF56601">
    <property type="entry name" value="beta-lactamase/transpeptidase-like"/>
    <property type="match status" value="1"/>
</dbReference>
<feature type="active site" description="Acyl-ester intermediate; for transpeptidase activity" evidence="25">
    <location>
        <position position="467"/>
    </location>
</feature>
<accession>A0A1G6IH30</accession>
<dbReference type="SUPFAM" id="SSF53955">
    <property type="entry name" value="Lysozyme-like"/>
    <property type="match status" value="1"/>
</dbReference>
<evidence type="ECO:0000256" key="4">
    <source>
        <dbReference type="ARBA" id="ARBA00007090"/>
    </source>
</evidence>
<evidence type="ECO:0000259" key="30">
    <source>
        <dbReference type="Pfam" id="PF14814"/>
    </source>
</evidence>
<evidence type="ECO:0000256" key="14">
    <source>
        <dbReference type="ARBA" id="ARBA00022984"/>
    </source>
</evidence>
<dbReference type="Gene3D" id="1.10.3810.10">
    <property type="entry name" value="Biosynthetic peptidoglycan transglycosylase-like"/>
    <property type="match status" value="1"/>
</dbReference>
<evidence type="ECO:0000256" key="20">
    <source>
        <dbReference type="ARBA" id="ARBA00034000"/>
    </source>
</evidence>
<dbReference type="InterPro" id="IPR050396">
    <property type="entry name" value="Glycosyltr_51/Transpeptidase"/>
</dbReference>
<comment type="function">
    <text evidence="1 24">Cell wall formation. Synthesis of cross-linked peptidoglycan from the lipid intermediates. The enzyme has a penicillin-insensitive transglycosylase N-terminal domain (formation of linear glycan strands) and a penicillin-sensitive transpeptidase C-terminal domain (cross-linking of the peptide subunits).</text>
</comment>
<proteinExistence type="inferred from homology"/>
<dbReference type="GO" id="GO:0005886">
    <property type="term" value="C:plasma membrane"/>
    <property type="evidence" value="ECO:0007669"/>
    <property type="project" value="UniProtKB-SubCell"/>
</dbReference>
<dbReference type="InterPro" id="IPR012338">
    <property type="entry name" value="Beta-lactam/transpept-like"/>
</dbReference>
<feature type="compositionally biased region" description="Low complexity" evidence="26">
    <location>
        <begin position="761"/>
        <end position="775"/>
    </location>
</feature>
<dbReference type="Proteomes" id="UP000242501">
    <property type="component" value="Unassembled WGS sequence"/>
</dbReference>
<keyword evidence="27" id="KW-0812">Transmembrane</keyword>
<evidence type="ECO:0000259" key="28">
    <source>
        <dbReference type="Pfam" id="PF00905"/>
    </source>
</evidence>
<evidence type="ECO:0000256" key="1">
    <source>
        <dbReference type="ARBA" id="ARBA00002624"/>
    </source>
</evidence>
<dbReference type="NCBIfam" id="TIGR02074">
    <property type="entry name" value="PBP_1a_fam"/>
    <property type="match status" value="1"/>
</dbReference>
<dbReference type="Gene3D" id="3.40.710.10">
    <property type="entry name" value="DD-peptidase/beta-lactamase superfamily"/>
    <property type="match status" value="1"/>
</dbReference>
<keyword evidence="14 24" id="KW-0573">Peptidoglycan synthesis</keyword>
<evidence type="ECO:0000256" key="11">
    <source>
        <dbReference type="ARBA" id="ARBA00022679"/>
    </source>
</evidence>
<dbReference type="InterPro" id="IPR001460">
    <property type="entry name" value="PCN-bd_Tpept"/>
</dbReference>
<evidence type="ECO:0000256" key="15">
    <source>
        <dbReference type="ARBA" id="ARBA00023136"/>
    </source>
</evidence>
<evidence type="ECO:0000256" key="27">
    <source>
        <dbReference type="SAM" id="Phobius"/>
    </source>
</evidence>
<comment type="pathway">
    <text evidence="22">Glycan biosynthesis.</text>
</comment>
<evidence type="ECO:0000256" key="25">
    <source>
        <dbReference type="PIRSR" id="PIRSR002799-1"/>
    </source>
</evidence>
<reference evidence="32" key="1">
    <citation type="submission" date="2016-09" db="EMBL/GenBank/DDBJ databases">
        <authorList>
            <person name="Varghese N."/>
            <person name="Submissions S."/>
        </authorList>
    </citation>
    <scope>NUCLEOTIDE SEQUENCE [LARGE SCALE GENOMIC DNA]</scope>
    <source>
        <strain evidence="32">ANC 4422</strain>
    </source>
</reference>
<keyword evidence="17" id="KW-0511">Multifunctional enzyme</keyword>
<feature type="transmembrane region" description="Helical" evidence="27">
    <location>
        <begin position="21"/>
        <end position="42"/>
    </location>
</feature>
<dbReference type="GO" id="GO:0030288">
    <property type="term" value="C:outer membrane-bounded periplasmic space"/>
    <property type="evidence" value="ECO:0007669"/>
    <property type="project" value="TreeGrafter"/>
</dbReference>
<evidence type="ECO:0000256" key="19">
    <source>
        <dbReference type="ARBA" id="ARBA00032454"/>
    </source>
</evidence>
<dbReference type="InterPro" id="IPR001264">
    <property type="entry name" value="Glyco_trans_51"/>
</dbReference>
<evidence type="ECO:0000313" key="32">
    <source>
        <dbReference type="Proteomes" id="UP000242501"/>
    </source>
</evidence>
<dbReference type="GO" id="GO:0009252">
    <property type="term" value="P:peptidoglycan biosynthetic process"/>
    <property type="evidence" value="ECO:0007669"/>
    <property type="project" value="UniProtKB-UniRule"/>
</dbReference>
<keyword evidence="15 27" id="KW-0472">Membrane</keyword>
<protein>
    <recommendedName>
        <fullName evidence="6 23">Penicillin-binding protein 1B</fullName>
        <shortName evidence="24">PBP-1b</shortName>
        <shortName evidence="24">PBP1b</shortName>
    </recommendedName>
    <alternativeName>
        <fullName evidence="19 24">Murein polymerase</fullName>
    </alternativeName>
</protein>
<keyword evidence="13 24" id="KW-0133">Cell shape</keyword>
<dbReference type="GO" id="GO:0008658">
    <property type="term" value="F:penicillin binding"/>
    <property type="evidence" value="ECO:0007669"/>
    <property type="project" value="UniProtKB-UniRule"/>
</dbReference>
<dbReference type="InterPro" id="IPR028166">
    <property type="entry name" value="UB2H"/>
</dbReference>
<evidence type="ECO:0000256" key="3">
    <source>
        <dbReference type="ARBA" id="ARBA00004752"/>
    </source>
</evidence>
<comment type="similarity">
    <text evidence="5 24">In the N-terminal section; belongs to the glycosyltransferase 51 family.</text>
</comment>
<dbReference type="GO" id="GO:0009002">
    <property type="term" value="F:serine-type D-Ala-D-Ala carboxypeptidase activity"/>
    <property type="evidence" value="ECO:0007669"/>
    <property type="project" value="UniProtKB-EC"/>
</dbReference>
<feature type="compositionally biased region" description="Basic and acidic residues" evidence="26">
    <location>
        <begin position="776"/>
        <end position="786"/>
    </location>
</feature>
<dbReference type="Gene3D" id="3.30.2060.10">
    <property type="entry name" value="Penicillin-binding protein 1b domain"/>
    <property type="match status" value="1"/>
</dbReference>
<comment type="catalytic activity">
    <reaction evidence="20">
        <text>Preferential cleavage: (Ac)2-L-Lys-D-Ala-|-D-Ala. Also transpeptidation of peptidyl-alanyl moieties that are N-acyl substituents of D-alanine.</text>
        <dbReference type="EC" id="3.4.16.4"/>
    </reaction>
</comment>
<keyword evidence="7" id="KW-1003">Cell membrane</keyword>
<name>A0A1G6IH30_9GAMM</name>
<keyword evidence="27" id="KW-1133">Transmembrane helix</keyword>
<gene>
    <name evidence="31" type="ORF">SAMN05421733_108126</name>
</gene>
<evidence type="ECO:0000256" key="24">
    <source>
        <dbReference type="PIRNR" id="PIRNR002799"/>
    </source>
</evidence>
<comment type="similarity">
    <text evidence="4 24">In the C-terminal section; belongs to the transpeptidase family.</text>
</comment>
<evidence type="ECO:0000256" key="9">
    <source>
        <dbReference type="ARBA" id="ARBA00022670"/>
    </source>
</evidence>
<dbReference type="PIRSF" id="PIRSF002799">
    <property type="entry name" value="PBP_1b"/>
    <property type="match status" value="1"/>
</dbReference>
<evidence type="ECO:0000256" key="17">
    <source>
        <dbReference type="ARBA" id="ARBA00023268"/>
    </source>
</evidence>
<evidence type="ECO:0000256" key="16">
    <source>
        <dbReference type="ARBA" id="ARBA00023251"/>
    </source>
</evidence>
<keyword evidence="11 24" id="KW-0808">Transferase</keyword>
<feature type="region of interest" description="Disordered" evidence="26">
    <location>
        <begin position="760"/>
        <end position="786"/>
    </location>
</feature>
<comment type="pathway">
    <text evidence="3 24">Cell wall biogenesis; peptidoglycan biosynthesis.</text>
</comment>
<sequence length="786" mass="87046">MSSLFSDSLSSFMKSQRGLGVFLLIFTICFVVGFIALSIYLVRLDGVIRSKFEGQRWDIPAKVYARPLEIYNQAPISESNFLQELNMLGYKQANSRNNPGTFVVNGNHVEVHTRGFNFGDSEEVEQILDLTFAQDQILNVQTTHPSDTGITRLEPLLIGGIYPQHNEDRVLIKLATVPKPLVDALIATEDRDFYSHHGISVRGTARAIFSNITGGRRQGGSTLTQQLIKNFFLSPEQTYKRKINEAFMAVLLEMHYSKNEILETYLNEVHLGQNGNYSINGYGLASQFYFGLPLNELNISQQAFLVGLVQGPSFYNPWRNPERAKERRNLVLNNMLVMGTLTQAQYEQEIARPLGVIDKPSMGPTRFPDFMDIVRRQLRAEYQDNDLTNQGLRIFTTLDPVAQTKVESQFKQSVDALVKRNPRALNNLQGAVLIQRPENGELVAVVGSSEDFTGFNRALDAKRQVGSLLKPAIYINAIESGEYNWATLIPDKMISVTSGGKTWTPKNYSGGEHGMVPMVQALEHSYNLAAVNMGQNFGVPAFINNLRKFGVTSDIQPYPSAFLGAVNMSPMEVLSVYSNFATGGFKYPTKAIRAVIDHNGKVLERYGLEVQQTIDPDVAYILNYGLQEVIRSGTGQAAYRSLPSSLNLAGKSGTTNDTRDSWFAGYSGNYVTVVWLGLDNNKITGLTGSSGALPVWTSVMKQLPQQPVNIKQPDGVQWQWIDSTTGYLSAQGCPGAMYIPLLAQKVPSQAISCAVPNYEVPAESPSASDPESTSDPIEHLIDITRN</sequence>
<evidence type="ECO:0000256" key="10">
    <source>
        <dbReference type="ARBA" id="ARBA00022676"/>
    </source>
</evidence>
<feature type="domain" description="Bifunctional transglycosylase second" evidence="30">
    <location>
        <begin position="71"/>
        <end position="153"/>
    </location>
</feature>
<feature type="domain" description="Penicillin-binding protein transpeptidase" evidence="28">
    <location>
        <begin position="430"/>
        <end position="686"/>
    </location>
</feature>
<keyword evidence="9" id="KW-0645">Protease</keyword>
<organism evidence="31 32">
    <name type="scientific">Acinetobacter boissieri</name>
    <dbReference type="NCBI Taxonomy" id="1219383"/>
    <lineage>
        <taxon>Bacteria</taxon>
        <taxon>Pseudomonadati</taxon>
        <taxon>Pseudomonadota</taxon>
        <taxon>Gammaproteobacteria</taxon>
        <taxon>Moraxellales</taxon>
        <taxon>Moraxellaceae</taxon>
        <taxon>Acinetobacter</taxon>
    </lineage>
</organism>
<dbReference type="STRING" id="1219383.SAMN05421733_108126"/>
<dbReference type="PANTHER" id="PTHR32282">
    <property type="entry name" value="BINDING PROTEIN TRANSPEPTIDASE, PUTATIVE-RELATED"/>
    <property type="match status" value="1"/>
</dbReference>
<evidence type="ECO:0000256" key="12">
    <source>
        <dbReference type="ARBA" id="ARBA00022801"/>
    </source>
</evidence>
<keyword evidence="32" id="KW-1185">Reference proteome</keyword>
<evidence type="ECO:0000256" key="26">
    <source>
        <dbReference type="SAM" id="MobiDB-lite"/>
    </source>
</evidence>
<evidence type="ECO:0000256" key="7">
    <source>
        <dbReference type="ARBA" id="ARBA00022475"/>
    </source>
</evidence>
<dbReference type="AlphaFoldDB" id="A0A1G6IH30"/>
<dbReference type="PANTHER" id="PTHR32282:SF11">
    <property type="entry name" value="PENICILLIN-BINDING PROTEIN 1B"/>
    <property type="match status" value="1"/>
</dbReference>
<dbReference type="Pfam" id="PF00905">
    <property type="entry name" value="Transpeptidase"/>
    <property type="match status" value="1"/>
</dbReference>
<dbReference type="GO" id="GO:0008360">
    <property type="term" value="P:regulation of cell shape"/>
    <property type="evidence" value="ECO:0007669"/>
    <property type="project" value="UniProtKB-UniRule"/>
</dbReference>
<feature type="domain" description="Glycosyl transferase family 51" evidence="29">
    <location>
        <begin position="165"/>
        <end position="335"/>
    </location>
</feature>
<evidence type="ECO:0000256" key="13">
    <source>
        <dbReference type="ARBA" id="ARBA00022960"/>
    </source>
</evidence>
<dbReference type="GO" id="GO:0071555">
    <property type="term" value="P:cell wall organization"/>
    <property type="evidence" value="ECO:0007669"/>
    <property type="project" value="UniProtKB-UniRule"/>
</dbReference>
<keyword evidence="16" id="KW-0046">Antibiotic resistance</keyword>
<evidence type="ECO:0000259" key="29">
    <source>
        <dbReference type="Pfam" id="PF00912"/>
    </source>
</evidence>
<evidence type="ECO:0000256" key="18">
    <source>
        <dbReference type="ARBA" id="ARBA00023316"/>
    </source>
</evidence>
<keyword evidence="10 24" id="KW-0328">Glycosyltransferase</keyword>
<dbReference type="UniPathway" id="UPA00219"/>
<dbReference type="EMBL" id="FMYL01000008">
    <property type="protein sequence ID" value="SDC05847.1"/>
    <property type="molecule type" value="Genomic_DNA"/>
</dbReference>
<evidence type="ECO:0000256" key="5">
    <source>
        <dbReference type="ARBA" id="ARBA00007739"/>
    </source>
</evidence>
<dbReference type="GO" id="GO:0009274">
    <property type="term" value="C:peptidoglycan-based cell wall"/>
    <property type="evidence" value="ECO:0007669"/>
    <property type="project" value="UniProtKB-UniRule"/>
</dbReference>
<dbReference type="NCBIfam" id="TIGR02071">
    <property type="entry name" value="PBP_1b"/>
    <property type="match status" value="1"/>
</dbReference>
<evidence type="ECO:0000256" key="2">
    <source>
        <dbReference type="ARBA" id="ARBA00004236"/>
    </source>
</evidence>
<comment type="catalytic activity">
    <reaction evidence="21">
        <text>[GlcNAc-(1-&gt;4)-Mur2Ac(oyl-L-Ala-gamma-D-Glu-L-Lys-D-Ala-D-Ala)](n)-di-trans,octa-cis-undecaprenyl diphosphate + beta-D-GlcNAc-(1-&gt;4)-Mur2Ac(oyl-L-Ala-gamma-D-Glu-L-Lys-D-Ala-D-Ala)-di-trans,octa-cis-undecaprenyl diphosphate = [GlcNAc-(1-&gt;4)-Mur2Ac(oyl-L-Ala-gamma-D-Glu-L-Lys-D-Ala-D-Ala)](n+1)-di-trans,octa-cis-undecaprenyl diphosphate + di-trans,octa-cis-undecaprenyl diphosphate + H(+)</text>
        <dbReference type="Rhea" id="RHEA:23708"/>
        <dbReference type="Rhea" id="RHEA-COMP:9602"/>
        <dbReference type="Rhea" id="RHEA-COMP:9603"/>
        <dbReference type="ChEBI" id="CHEBI:15378"/>
        <dbReference type="ChEBI" id="CHEBI:58405"/>
        <dbReference type="ChEBI" id="CHEBI:60033"/>
        <dbReference type="ChEBI" id="CHEBI:78435"/>
        <dbReference type="EC" id="2.4.99.28"/>
    </reaction>
</comment>
<dbReference type="FunFam" id="1.10.3810.10:FF:000002">
    <property type="entry name" value="Penicillin-binding protein 1B"/>
    <property type="match status" value="1"/>
</dbReference>
<dbReference type="GO" id="GO:0046677">
    <property type="term" value="P:response to antibiotic"/>
    <property type="evidence" value="ECO:0007669"/>
    <property type="project" value="UniProtKB-UniRule"/>
</dbReference>
<keyword evidence="12" id="KW-0378">Hydrolase</keyword>
<evidence type="ECO:0000256" key="21">
    <source>
        <dbReference type="ARBA" id="ARBA00049902"/>
    </source>
</evidence>
<comment type="subcellular location">
    <subcellularLocation>
        <location evidence="2">Cell membrane</location>
    </subcellularLocation>
</comment>
<feature type="active site" description="Proton donor; for transglycosylase activity" evidence="25">
    <location>
        <position position="189"/>
    </location>
</feature>
<evidence type="ECO:0000256" key="6">
    <source>
        <dbReference type="ARBA" id="ARBA00018637"/>
    </source>
</evidence>
<dbReference type="Pfam" id="PF00912">
    <property type="entry name" value="Transgly"/>
    <property type="match status" value="1"/>
</dbReference>
<dbReference type="InterPro" id="IPR023346">
    <property type="entry name" value="Lysozyme-like_dom_sf"/>
</dbReference>
<dbReference type="InterPro" id="IPR036950">
    <property type="entry name" value="PBP_transglycosylase"/>
</dbReference>
<dbReference type="GO" id="GO:0006508">
    <property type="term" value="P:proteolysis"/>
    <property type="evidence" value="ECO:0007669"/>
    <property type="project" value="UniProtKB-KW"/>
</dbReference>